<comment type="caution">
    <text evidence="2">The sequence shown here is derived from an EMBL/GenBank/DDBJ whole genome shotgun (WGS) entry which is preliminary data.</text>
</comment>
<proteinExistence type="predicted"/>
<name>A0A7J5A7F5_9FLAO</name>
<keyword evidence="1" id="KW-0472">Membrane</keyword>
<keyword evidence="1" id="KW-0812">Transmembrane</keyword>
<dbReference type="OrthoDB" id="9814143at2"/>
<sequence length="113" mass="13026">MNKKIVKKLILIITIIISLMIIVTVGSAIKIKNSEAYPFAKEYIINDKEVHEKTGDILAFGSFPSGLIREDYRKIKAQIEIDVEGTKWSGKIIVIMERSKDSIKWKYKKVHYL</sequence>
<organism evidence="2 3">
    <name type="scientific">Tenacibaculum aiptasiae</name>
    <dbReference type="NCBI Taxonomy" id="426481"/>
    <lineage>
        <taxon>Bacteria</taxon>
        <taxon>Pseudomonadati</taxon>
        <taxon>Bacteroidota</taxon>
        <taxon>Flavobacteriia</taxon>
        <taxon>Flavobacteriales</taxon>
        <taxon>Flavobacteriaceae</taxon>
        <taxon>Tenacibaculum</taxon>
    </lineage>
</organism>
<evidence type="ECO:0000313" key="2">
    <source>
        <dbReference type="EMBL" id="KAB1153393.1"/>
    </source>
</evidence>
<accession>A0A7J5A7F5</accession>
<dbReference type="AlphaFoldDB" id="A0A7J5A7F5"/>
<protein>
    <submittedName>
        <fullName evidence="2">Uncharacterized protein</fullName>
    </submittedName>
</protein>
<reference evidence="2 3" key="1">
    <citation type="submission" date="2019-09" db="EMBL/GenBank/DDBJ databases">
        <authorList>
            <person name="Cao W.R."/>
        </authorList>
    </citation>
    <scope>NUCLEOTIDE SEQUENCE [LARGE SCALE GENOMIC DNA]</scope>
    <source>
        <strain evidence="3">a4</strain>
    </source>
</reference>
<dbReference type="Proteomes" id="UP000467305">
    <property type="component" value="Unassembled WGS sequence"/>
</dbReference>
<feature type="transmembrane region" description="Helical" evidence="1">
    <location>
        <begin position="9"/>
        <end position="29"/>
    </location>
</feature>
<keyword evidence="3" id="KW-1185">Reference proteome</keyword>
<dbReference type="EMBL" id="WAAU01000035">
    <property type="protein sequence ID" value="KAB1153393.1"/>
    <property type="molecule type" value="Genomic_DNA"/>
</dbReference>
<gene>
    <name evidence="2" type="ORF">F7018_17155</name>
</gene>
<dbReference type="RefSeq" id="WP_150901332.1">
    <property type="nucleotide sequence ID" value="NZ_WAAU01000035.1"/>
</dbReference>
<evidence type="ECO:0000256" key="1">
    <source>
        <dbReference type="SAM" id="Phobius"/>
    </source>
</evidence>
<evidence type="ECO:0000313" key="3">
    <source>
        <dbReference type="Proteomes" id="UP000467305"/>
    </source>
</evidence>
<keyword evidence="1" id="KW-1133">Transmembrane helix</keyword>